<reference evidence="6" key="2">
    <citation type="submission" date="2020-09" db="EMBL/GenBank/DDBJ databases">
        <authorList>
            <person name="Sun Q."/>
            <person name="Zhou Y."/>
        </authorList>
    </citation>
    <scope>NUCLEOTIDE SEQUENCE</scope>
    <source>
        <strain evidence="6">CGMCC 1.15519</strain>
    </source>
</reference>
<reference evidence="6" key="1">
    <citation type="journal article" date="2014" name="Int. J. Syst. Evol. Microbiol.">
        <title>Complete genome sequence of Corynebacterium casei LMG S-19264T (=DSM 44701T), isolated from a smear-ripened cheese.</title>
        <authorList>
            <consortium name="US DOE Joint Genome Institute (JGI-PGF)"/>
            <person name="Walter F."/>
            <person name="Albersmeier A."/>
            <person name="Kalinowski J."/>
            <person name="Ruckert C."/>
        </authorList>
    </citation>
    <scope>NUCLEOTIDE SEQUENCE</scope>
    <source>
        <strain evidence="6">CGMCC 1.15519</strain>
    </source>
</reference>
<dbReference type="FunFam" id="1.10.10.10:FF:000001">
    <property type="entry name" value="LysR family transcriptional regulator"/>
    <property type="match status" value="1"/>
</dbReference>
<comment type="similarity">
    <text evidence="1">Belongs to the LysR transcriptional regulatory family.</text>
</comment>
<accession>A0A917E2Y2</accession>
<keyword evidence="7" id="KW-1185">Reference proteome</keyword>
<proteinExistence type="inferred from homology"/>
<keyword evidence="4" id="KW-0804">Transcription</keyword>
<name>A0A917E2Y2_9SPHN</name>
<dbReference type="InterPro" id="IPR036390">
    <property type="entry name" value="WH_DNA-bd_sf"/>
</dbReference>
<dbReference type="Gene3D" id="1.10.10.10">
    <property type="entry name" value="Winged helix-like DNA-binding domain superfamily/Winged helix DNA-binding domain"/>
    <property type="match status" value="1"/>
</dbReference>
<evidence type="ECO:0000256" key="4">
    <source>
        <dbReference type="ARBA" id="ARBA00023163"/>
    </source>
</evidence>
<keyword evidence="3" id="KW-0238">DNA-binding</keyword>
<dbReference type="Gene3D" id="3.40.190.10">
    <property type="entry name" value="Periplasmic binding protein-like II"/>
    <property type="match status" value="2"/>
</dbReference>
<dbReference type="Pfam" id="PF00126">
    <property type="entry name" value="HTH_1"/>
    <property type="match status" value="1"/>
</dbReference>
<dbReference type="PANTHER" id="PTHR30346:SF10">
    <property type="entry name" value="TRANSCRIPTIONAL REGULATOR OF OXIDATIVE STRESS OXYR"/>
    <property type="match status" value="1"/>
</dbReference>
<organism evidence="6 7">
    <name type="scientific">Sandarakinorhabdus glacialis</name>
    <dbReference type="NCBI Taxonomy" id="1614636"/>
    <lineage>
        <taxon>Bacteria</taxon>
        <taxon>Pseudomonadati</taxon>
        <taxon>Pseudomonadota</taxon>
        <taxon>Alphaproteobacteria</taxon>
        <taxon>Sphingomonadales</taxon>
        <taxon>Sphingosinicellaceae</taxon>
        <taxon>Sandarakinorhabdus</taxon>
    </lineage>
</organism>
<evidence type="ECO:0000256" key="3">
    <source>
        <dbReference type="ARBA" id="ARBA00023125"/>
    </source>
</evidence>
<dbReference type="GO" id="GO:0032993">
    <property type="term" value="C:protein-DNA complex"/>
    <property type="evidence" value="ECO:0007669"/>
    <property type="project" value="TreeGrafter"/>
</dbReference>
<dbReference type="EMBL" id="BMJM01000001">
    <property type="protein sequence ID" value="GGD99903.1"/>
    <property type="molecule type" value="Genomic_DNA"/>
</dbReference>
<dbReference type="GO" id="GO:0003700">
    <property type="term" value="F:DNA-binding transcription factor activity"/>
    <property type="evidence" value="ECO:0007669"/>
    <property type="project" value="InterPro"/>
</dbReference>
<evidence type="ECO:0000259" key="5">
    <source>
        <dbReference type="PROSITE" id="PS50931"/>
    </source>
</evidence>
<sequence>MTFLPTLKQLQYLTALHIHGHFGRAADACFVTQSTLSAGLRELENLLGVQLVERNRRVVRFSPLGEQVVAKAYEVLREADALASLTRATKEPLAGDLRLGVIPTIAPYLLPRVLPAVRAAYPELKLYLREEMSGPACEALARGTLDAVLLALPWACGGVETMPLFDDAFYLVFHPGDRIDPPPSVAPDAIDDTHLLLLEDGHCLKDQALAVCGRPELRADPGHRGTSLVTLVQMVAGRLGQTLVPEMALKAGIIEGSGLIARPVTGGASRTVALVWRTGSPRAAEFKLLGDVIVSAVDSEGAGAMVRAKSGELMR</sequence>
<evidence type="ECO:0000313" key="6">
    <source>
        <dbReference type="EMBL" id="GGD99903.1"/>
    </source>
</evidence>
<dbReference type="InterPro" id="IPR000847">
    <property type="entry name" value="LysR_HTH_N"/>
</dbReference>
<evidence type="ECO:0000313" key="7">
    <source>
        <dbReference type="Proteomes" id="UP000635071"/>
    </source>
</evidence>
<evidence type="ECO:0000256" key="1">
    <source>
        <dbReference type="ARBA" id="ARBA00009437"/>
    </source>
</evidence>
<gene>
    <name evidence="6" type="ORF">GCM10011529_02570</name>
</gene>
<keyword evidence="2" id="KW-0805">Transcription regulation</keyword>
<evidence type="ECO:0000256" key="2">
    <source>
        <dbReference type="ARBA" id="ARBA00023015"/>
    </source>
</evidence>
<dbReference type="AlphaFoldDB" id="A0A917E2Y2"/>
<dbReference type="Pfam" id="PF03466">
    <property type="entry name" value="LysR_substrate"/>
    <property type="match status" value="1"/>
</dbReference>
<dbReference type="SUPFAM" id="SSF53850">
    <property type="entry name" value="Periplasmic binding protein-like II"/>
    <property type="match status" value="1"/>
</dbReference>
<dbReference type="PROSITE" id="PS50931">
    <property type="entry name" value="HTH_LYSR"/>
    <property type="match status" value="1"/>
</dbReference>
<dbReference type="CDD" id="cd08411">
    <property type="entry name" value="PBP2_OxyR"/>
    <property type="match status" value="1"/>
</dbReference>
<protein>
    <submittedName>
        <fullName evidence="6">LysR family transcriptional regulator</fullName>
    </submittedName>
</protein>
<dbReference type="Proteomes" id="UP000635071">
    <property type="component" value="Unassembled WGS sequence"/>
</dbReference>
<dbReference type="SUPFAM" id="SSF46785">
    <property type="entry name" value="Winged helix' DNA-binding domain"/>
    <property type="match status" value="1"/>
</dbReference>
<dbReference type="GO" id="GO:0003677">
    <property type="term" value="F:DNA binding"/>
    <property type="evidence" value="ECO:0007669"/>
    <property type="project" value="UniProtKB-KW"/>
</dbReference>
<dbReference type="PANTHER" id="PTHR30346">
    <property type="entry name" value="TRANSCRIPTIONAL DUAL REGULATOR HCAR-RELATED"/>
    <property type="match status" value="1"/>
</dbReference>
<dbReference type="InterPro" id="IPR036388">
    <property type="entry name" value="WH-like_DNA-bd_sf"/>
</dbReference>
<dbReference type="RefSeq" id="WP_188761109.1">
    <property type="nucleotide sequence ID" value="NZ_BMJM01000001.1"/>
</dbReference>
<comment type="caution">
    <text evidence="6">The sequence shown here is derived from an EMBL/GenBank/DDBJ whole genome shotgun (WGS) entry which is preliminary data.</text>
</comment>
<feature type="domain" description="HTH lysR-type" evidence="5">
    <location>
        <begin position="5"/>
        <end position="62"/>
    </location>
</feature>
<dbReference type="InterPro" id="IPR005119">
    <property type="entry name" value="LysR_subst-bd"/>
</dbReference>